<proteinExistence type="predicted"/>
<sequence>MFDLGIQGVDVTQPSVMEKTYNSVGESFEQILATIDSIESSGGGMSAVDALRLQQEVFHYSIYQETVSKIAAKAANAINEVMKAQ</sequence>
<organism evidence="1 2">
    <name type="scientific">Vibrio cholerae</name>
    <dbReference type="NCBI Taxonomy" id="666"/>
    <lineage>
        <taxon>Bacteria</taxon>
        <taxon>Pseudomonadati</taxon>
        <taxon>Pseudomonadota</taxon>
        <taxon>Gammaproteobacteria</taxon>
        <taxon>Vibrionales</taxon>
        <taxon>Vibrionaceae</taxon>
        <taxon>Vibrio</taxon>
    </lineage>
</organism>
<evidence type="ECO:0000313" key="2">
    <source>
        <dbReference type="Proteomes" id="UP000046067"/>
    </source>
</evidence>
<dbReference type="RefSeq" id="WP_053033554.1">
    <property type="nucleotide sequence ID" value="NZ_CWSO01000001.1"/>
</dbReference>
<evidence type="ECO:0000313" key="1">
    <source>
        <dbReference type="EMBL" id="CSC59964.1"/>
    </source>
</evidence>
<protein>
    <recommendedName>
        <fullName evidence="3">EscI/YscI/HrpB family type III secretion system inner rod protein</fullName>
    </recommendedName>
</protein>
<accession>A0A655Z5G4</accession>
<gene>
    <name evidence="1" type="ORF">ERS013201_03030</name>
</gene>
<dbReference type="AlphaFoldDB" id="A0A655Z5G4"/>
<dbReference type="Proteomes" id="UP000046067">
    <property type="component" value="Unassembled WGS sequence"/>
</dbReference>
<reference evidence="1 2" key="1">
    <citation type="submission" date="2015-07" db="EMBL/GenBank/DDBJ databases">
        <authorList>
            <consortium name="Pathogen Informatics"/>
        </authorList>
    </citation>
    <scope>NUCLEOTIDE SEQUENCE [LARGE SCALE GENOMIC DNA]</scope>
    <source>
        <strain evidence="1 2">A325</strain>
    </source>
</reference>
<dbReference type="EMBL" id="CWQJ01000023">
    <property type="protein sequence ID" value="CSC59964.1"/>
    <property type="molecule type" value="Genomic_DNA"/>
</dbReference>
<name>A0A655Z5G4_VIBCL</name>
<evidence type="ECO:0008006" key="3">
    <source>
        <dbReference type="Google" id="ProtNLM"/>
    </source>
</evidence>